<evidence type="ECO:0000313" key="2">
    <source>
        <dbReference type="EMBL" id="CAP64807.1"/>
    </source>
</evidence>
<dbReference type="EMBL" id="CU633866">
    <property type="protein sequence ID" value="CAP64807.1"/>
    <property type="molecule type" value="Genomic_DNA"/>
</dbReference>
<dbReference type="GeneID" id="6189071"/>
<dbReference type="HOGENOM" id="CLU_2016218_0_0_1"/>
<reference evidence="4" key="3">
    <citation type="journal article" date="2014" name="Genetics">
        <title>Maintaining two mating types: Structure of the mating type locus and its role in heterokaryosis in Podospora anserina.</title>
        <authorList>
            <person name="Grognet P."/>
            <person name="Bidard F."/>
            <person name="Kuchly C."/>
            <person name="Tong L.C.H."/>
            <person name="Coppin E."/>
            <person name="Benkhali J.A."/>
            <person name="Couloux A."/>
            <person name="Wincker P."/>
            <person name="Debuchy R."/>
            <person name="Silar P."/>
        </authorList>
    </citation>
    <scope>GENOME REANNOTATION</scope>
    <source>
        <strain evidence="4">S / ATCC MYA-4624 / DSM 980 / FGSC 10383</strain>
    </source>
</reference>
<dbReference type="Proteomes" id="UP000001197">
    <property type="component" value="Chromosome 5"/>
</dbReference>
<evidence type="ECO:0000313" key="4">
    <source>
        <dbReference type="Proteomes" id="UP000001197"/>
    </source>
</evidence>
<organism evidence="2">
    <name type="scientific">Podospora anserina (strain S / ATCC MYA-4624 / DSM 980 / FGSC 10383)</name>
    <name type="common">Pleurage anserina</name>
    <dbReference type="NCBI Taxonomy" id="515849"/>
    <lineage>
        <taxon>Eukaryota</taxon>
        <taxon>Fungi</taxon>
        <taxon>Dikarya</taxon>
        <taxon>Ascomycota</taxon>
        <taxon>Pezizomycotina</taxon>
        <taxon>Sordariomycetes</taxon>
        <taxon>Sordariomycetidae</taxon>
        <taxon>Sordariales</taxon>
        <taxon>Podosporaceae</taxon>
        <taxon>Podospora</taxon>
        <taxon>Podospora anserina</taxon>
    </lineage>
</organism>
<sequence>MTPIPQKMKVSTVIAIPVAFAIGTSAQLAQCQAACRGGEEAVNRFCRGLRDARLRAGCWALALAVGSPAGQTACLNWCYWQYGALKRDVLDVLEARNEVSLAGDFALTGLEAEKRAVEVEWTA</sequence>
<evidence type="ECO:0000256" key="1">
    <source>
        <dbReference type="SAM" id="SignalP"/>
    </source>
</evidence>
<dbReference type="RefSeq" id="XP_001904900.1">
    <property type="nucleotide sequence ID" value="XM_001904865.1"/>
</dbReference>
<feature type="signal peptide" evidence="1">
    <location>
        <begin position="1"/>
        <end position="26"/>
    </location>
</feature>
<dbReference type="EMBL" id="FO904940">
    <property type="protein sequence ID" value="CDP29317.1"/>
    <property type="molecule type" value="Genomic_DNA"/>
</dbReference>
<proteinExistence type="predicted"/>
<dbReference type="KEGG" id="pan:PODANSg1922"/>
<feature type="chain" id="PRO_5007638929" evidence="1">
    <location>
        <begin position="27"/>
        <end position="123"/>
    </location>
</feature>
<dbReference type="AlphaFoldDB" id="B2ALG9"/>
<reference evidence="2" key="2">
    <citation type="submission" date="2008-07" db="EMBL/GenBank/DDBJ databases">
        <authorList>
            <person name="Genoscope - CEA"/>
        </authorList>
    </citation>
    <scope>NUCLEOTIDE SEQUENCE</scope>
    <source>
        <strain evidence="2">S mat+</strain>
    </source>
</reference>
<keyword evidence="4" id="KW-1185">Reference proteome</keyword>
<dbReference type="VEuPathDB" id="FungiDB:PODANS_5_3595"/>
<evidence type="ECO:0000313" key="3">
    <source>
        <dbReference type="EMBL" id="CDP29317.1"/>
    </source>
</evidence>
<reference evidence="3" key="4">
    <citation type="submission" date="2015-04" db="EMBL/GenBank/DDBJ databases">
        <title>Maintaining two mating types: Structure of the mating type locus and its role in heterokaryosis in Podospora anserina.</title>
        <authorList>
            <person name="Grognet P."/>
            <person name="Bidard F."/>
            <person name="Kuchly C."/>
            <person name="Chan Ho Tong L."/>
            <person name="Coppin E."/>
            <person name="Ait Benkhali J."/>
            <person name="Couloux A."/>
            <person name="Wincker P."/>
            <person name="Debuchy R."/>
            <person name="Silar P."/>
        </authorList>
    </citation>
    <scope>NUCLEOTIDE SEQUENCE</scope>
</reference>
<accession>B2ALG9</accession>
<keyword evidence="1" id="KW-0732">Signal</keyword>
<gene>
    <name evidence="2" type="ORF">PODANS_5_3595</name>
</gene>
<reference evidence="2 4" key="1">
    <citation type="journal article" date="2008" name="Genome Biol.">
        <title>The genome sequence of the model ascomycete fungus Podospora anserina.</title>
        <authorList>
            <person name="Espagne E."/>
            <person name="Lespinet O."/>
            <person name="Malagnac F."/>
            <person name="Da Silva C."/>
            <person name="Jaillon O."/>
            <person name="Porcel B.M."/>
            <person name="Couloux A."/>
            <person name="Aury J.-M."/>
            <person name="Segurens B."/>
            <person name="Poulain J."/>
            <person name="Anthouard V."/>
            <person name="Grossetete S."/>
            <person name="Khalili H."/>
            <person name="Coppin E."/>
            <person name="Dequard-Chablat M."/>
            <person name="Picard M."/>
            <person name="Contamine V."/>
            <person name="Arnaise S."/>
            <person name="Bourdais A."/>
            <person name="Berteaux-Lecellier V."/>
            <person name="Gautheret D."/>
            <person name="de Vries R.P."/>
            <person name="Battaglia E."/>
            <person name="Coutinho P.M."/>
            <person name="Danchin E.G.J."/>
            <person name="Henrissat B."/>
            <person name="El Khoury R."/>
            <person name="Sainsard-Chanet A."/>
            <person name="Boivin A."/>
            <person name="Pinan-Lucarre B."/>
            <person name="Sellem C.H."/>
            <person name="Debuchy R."/>
            <person name="Wincker P."/>
            <person name="Weissenbach J."/>
            <person name="Silar P."/>
        </authorList>
    </citation>
    <scope>NUCLEOTIDE SEQUENCE [LARGE SCALE GENOMIC DNA]</scope>
    <source>
        <strain evidence="4">S / ATCC MYA-4624 / DSM 980 / FGSC 10383</strain>
        <strain evidence="2">S mat+</strain>
    </source>
</reference>
<protein>
    <submittedName>
        <fullName evidence="2">Podospora anserina S mat+ genomic DNA chromosome 5, supercontig 4</fullName>
    </submittedName>
</protein>
<name>B2ALG9_PODAN</name>
<dbReference type="OrthoDB" id="5428348at2759"/>